<protein>
    <submittedName>
        <fullName evidence="1">Uncharacterized protein</fullName>
    </submittedName>
</protein>
<accession>A0A2R6X574</accession>
<evidence type="ECO:0000313" key="2">
    <source>
        <dbReference type="Proteomes" id="UP000244005"/>
    </source>
</evidence>
<proteinExistence type="predicted"/>
<dbReference type="Proteomes" id="UP000244005">
    <property type="component" value="Unassembled WGS sequence"/>
</dbReference>
<dbReference type="AlphaFoldDB" id="A0A2R6X574"/>
<dbReference type="SUPFAM" id="SSF57938">
    <property type="entry name" value="DnaJ/Hsp40 cysteine-rich domain"/>
    <property type="match status" value="1"/>
</dbReference>
<dbReference type="OrthoDB" id="2016860at2759"/>
<name>A0A2R6X574_MARPO</name>
<sequence length="155" mass="17080">MASVCSPPDHLLAVCCCHRDSFAVRNGSAVPVSVRFSDFHLRAGGWRTTGPGGSGVARHSSRLRIRCSETQSAVVSAQVTESTKIVCEVCRGLGFFICDYCNGEKVNVPVKNRNNRFHRRCPTCRAVGVLMCSRCRVFKCVSFPDEHDGSLEKKR</sequence>
<gene>
    <name evidence="1" type="ORF">MARPO_0035s0047</name>
</gene>
<keyword evidence="2" id="KW-1185">Reference proteome</keyword>
<dbReference type="Gramene" id="Mp6g02600.1">
    <property type="protein sequence ID" value="Mp6g02600.1.cds"/>
    <property type="gene ID" value="Mp6g02600"/>
</dbReference>
<dbReference type="InterPro" id="IPR036410">
    <property type="entry name" value="HSP_DnaJ_Cys-rich_dom_sf"/>
</dbReference>
<reference evidence="2" key="1">
    <citation type="journal article" date="2017" name="Cell">
        <title>Insights into land plant evolution garnered from the Marchantia polymorpha genome.</title>
        <authorList>
            <person name="Bowman J.L."/>
            <person name="Kohchi T."/>
            <person name="Yamato K.T."/>
            <person name="Jenkins J."/>
            <person name="Shu S."/>
            <person name="Ishizaki K."/>
            <person name="Yamaoka S."/>
            <person name="Nishihama R."/>
            <person name="Nakamura Y."/>
            <person name="Berger F."/>
            <person name="Adam C."/>
            <person name="Aki S.S."/>
            <person name="Althoff F."/>
            <person name="Araki T."/>
            <person name="Arteaga-Vazquez M.A."/>
            <person name="Balasubrmanian S."/>
            <person name="Barry K."/>
            <person name="Bauer D."/>
            <person name="Boehm C.R."/>
            <person name="Briginshaw L."/>
            <person name="Caballero-Perez J."/>
            <person name="Catarino B."/>
            <person name="Chen F."/>
            <person name="Chiyoda S."/>
            <person name="Chovatia M."/>
            <person name="Davies K.M."/>
            <person name="Delmans M."/>
            <person name="Demura T."/>
            <person name="Dierschke T."/>
            <person name="Dolan L."/>
            <person name="Dorantes-Acosta A.E."/>
            <person name="Eklund D.M."/>
            <person name="Florent S.N."/>
            <person name="Flores-Sandoval E."/>
            <person name="Fujiyama A."/>
            <person name="Fukuzawa H."/>
            <person name="Galik B."/>
            <person name="Grimanelli D."/>
            <person name="Grimwood J."/>
            <person name="Grossniklaus U."/>
            <person name="Hamada T."/>
            <person name="Haseloff J."/>
            <person name="Hetherington A.J."/>
            <person name="Higo A."/>
            <person name="Hirakawa Y."/>
            <person name="Hundley H.N."/>
            <person name="Ikeda Y."/>
            <person name="Inoue K."/>
            <person name="Inoue S.I."/>
            <person name="Ishida S."/>
            <person name="Jia Q."/>
            <person name="Kakita M."/>
            <person name="Kanazawa T."/>
            <person name="Kawai Y."/>
            <person name="Kawashima T."/>
            <person name="Kennedy M."/>
            <person name="Kinose K."/>
            <person name="Kinoshita T."/>
            <person name="Kohara Y."/>
            <person name="Koide E."/>
            <person name="Komatsu K."/>
            <person name="Kopischke S."/>
            <person name="Kubo M."/>
            <person name="Kyozuka J."/>
            <person name="Lagercrantz U."/>
            <person name="Lin S.S."/>
            <person name="Lindquist E."/>
            <person name="Lipzen A.M."/>
            <person name="Lu C.W."/>
            <person name="De Luna E."/>
            <person name="Martienssen R.A."/>
            <person name="Minamino N."/>
            <person name="Mizutani M."/>
            <person name="Mizutani M."/>
            <person name="Mochizuki N."/>
            <person name="Monte I."/>
            <person name="Mosher R."/>
            <person name="Nagasaki H."/>
            <person name="Nakagami H."/>
            <person name="Naramoto S."/>
            <person name="Nishitani K."/>
            <person name="Ohtani M."/>
            <person name="Okamoto T."/>
            <person name="Okumura M."/>
            <person name="Phillips J."/>
            <person name="Pollak B."/>
            <person name="Reinders A."/>
            <person name="Rovekamp M."/>
            <person name="Sano R."/>
            <person name="Sawa S."/>
            <person name="Schmid M.W."/>
            <person name="Shirakawa M."/>
            <person name="Solano R."/>
            <person name="Spunde A."/>
            <person name="Suetsugu N."/>
            <person name="Sugano S."/>
            <person name="Sugiyama A."/>
            <person name="Sun R."/>
            <person name="Suzuki Y."/>
            <person name="Takenaka M."/>
            <person name="Takezawa D."/>
            <person name="Tomogane H."/>
            <person name="Tsuzuki M."/>
            <person name="Ueda T."/>
            <person name="Umeda M."/>
            <person name="Ward J.M."/>
            <person name="Watanabe Y."/>
            <person name="Yazaki K."/>
            <person name="Yokoyama R."/>
            <person name="Yoshitake Y."/>
            <person name="Yotsui I."/>
            <person name="Zachgo S."/>
            <person name="Schmutz J."/>
        </authorList>
    </citation>
    <scope>NUCLEOTIDE SEQUENCE [LARGE SCALE GENOMIC DNA]</scope>
    <source>
        <strain evidence="2">Tak-1</strain>
    </source>
</reference>
<evidence type="ECO:0000313" key="1">
    <source>
        <dbReference type="EMBL" id="PTQ41255.1"/>
    </source>
</evidence>
<organism evidence="1 2">
    <name type="scientific">Marchantia polymorpha</name>
    <name type="common">Common liverwort</name>
    <name type="synonym">Marchantia aquatica</name>
    <dbReference type="NCBI Taxonomy" id="3197"/>
    <lineage>
        <taxon>Eukaryota</taxon>
        <taxon>Viridiplantae</taxon>
        <taxon>Streptophyta</taxon>
        <taxon>Embryophyta</taxon>
        <taxon>Marchantiophyta</taxon>
        <taxon>Marchantiopsida</taxon>
        <taxon>Marchantiidae</taxon>
        <taxon>Marchantiales</taxon>
        <taxon>Marchantiaceae</taxon>
        <taxon>Marchantia</taxon>
    </lineage>
</organism>
<dbReference type="EMBL" id="KZ772707">
    <property type="protein sequence ID" value="PTQ41255.1"/>
    <property type="molecule type" value="Genomic_DNA"/>
</dbReference>